<dbReference type="SUPFAM" id="SSF48295">
    <property type="entry name" value="TrpR-like"/>
    <property type="match status" value="1"/>
</dbReference>
<reference evidence="1" key="2">
    <citation type="journal article" date="2014" name="ISME J.">
        <title>Microbial stratification in low pH oxic and suboxic macroscopic growths along an acid mine drainage.</title>
        <authorList>
            <person name="Mendez-Garcia C."/>
            <person name="Mesa V."/>
            <person name="Sprenger R.R."/>
            <person name="Richter M."/>
            <person name="Diez M.S."/>
            <person name="Solano J."/>
            <person name="Bargiela R."/>
            <person name="Golyshina O.V."/>
            <person name="Manteca A."/>
            <person name="Ramos J.L."/>
            <person name="Gallego J.R."/>
            <person name="Llorente I."/>
            <person name="Martins Dos Santos V.A."/>
            <person name="Jensen O.N."/>
            <person name="Pelaez A.I."/>
            <person name="Sanchez J."/>
            <person name="Ferrer M."/>
        </authorList>
    </citation>
    <scope>NUCLEOTIDE SEQUENCE</scope>
</reference>
<protein>
    <submittedName>
        <fullName evidence="1">Transposase IS3/IS911</fullName>
    </submittedName>
</protein>
<accession>T1A4I0</accession>
<sequence length="81" mass="8621">METLVPKANVAEICRTHGVHSSQVYEWKRAALAGMHSALTGSASPDAVLRAENARLKKLVAESALVIDRLQETLGGNPVGK</sequence>
<comment type="caution">
    <text evidence="1">The sequence shown here is derived from an EMBL/GenBank/DDBJ whole genome shotgun (WGS) entry which is preliminary data.</text>
</comment>
<dbReference type="AlphaFoldDB" id="T1A4I0"/>
<dbReference type="GO" id="GO:0043565">
    <property type="term" value="F:sequence-specific DNA binding"/>
    <property type="evidence" value="ECO:0007669"/>
    <property type="project" value="InterPro"/>
</dbReference>
<evidence type="ECO:0000313" key="1">
    <source>
        <dbReference type="EMBL" id="EQD55526.1"/>
    </source>
</evidence>
<dbReference type="Pfam" id="PF01527">
    <property type="entry name" value="HTH_Tnp_1"/>
    <property type="match status" value="1"/>
</dbReference>
<organism evidence="1">
    <name type="scientific">mine drainage metagenome</name>
    <dbReference type="NCBI Taxonomy" id="410659"/>
    <lineage>
        <taxon>unclassified sequences</taxon>
        <taxon>metagenomes</taxon>
        <taxon>ecological metagenomes</taxon>
    </lineage>
</organism>
<gene>
    <name evidence="1" type="ORF">B1B_09182</name>
</gene>
<proteinExistence type="predicted"/>
<feature type="non-terminal residue" evidence="1">
    <location>
        <position position="81"/>
    </location>
</feature>
<name>T1A4I0_9ZZZZ</name>
<dbReference type="InterPro" id="IPR010921">
    <property type="entry name" value="Trp_repressor/repl_initiator"/>
</dbReference>
<reference evidence="1" key="1">
    <citation type="submission" date="2013-08" db="EMBL/GenBank/DDBJ databases">
        <authorList>
            <person name="Mendez C."/>
            <person name="Richter M."/>
            <person name="Ferrer M."/>
            <person name="Sanchez J."/>
        </authorList>
    </citation>
    <scope>NUCLEOTIDE SEQUENCE</scope>
</reference>
<dbReference type="GO" id="GO:0006313">
    <property type="term" value="P:DNA transposition"/>
    <property type="evidence" value="ECO:0007669"/>
    <property type="project" value="InterPro"/>
</dbReference>
<dbReference type="InterPro" id="IPR002514">
    <property type="entry name" value="Transposase_8"/>
</dbReference>
<dbReference type="EMBL" id="AUZY01006037">
    <property type="protein sequence ID" value="EQD55526.1"/>
    <property type="molecule type" value="Genomic_DNA"/>
</dbReference>
<dbReference type="GO" id="GO:0004803">
    <property type="term" value="F:transposase activity"/>
    <property type="evidence" value="ECO:0007669"/>
    <property type="project" value="InterPro"/>
</dbReference>